<evidence type="ECO:0000313" key="3">
    <source>
        <dbReference type="EMBL" id="KAJ8312245.1"/>
    </source>
</evidence>
<evidence type="ECO:0000313" key="4">
    <source>
        <dbReference type="Proteomes" id="UP001217089"/>
    </source>
</evidence>
<keyword evidence="1" id="KW-0677">Repeat</keyword>
<keyword evidence="4" id="KW-1185">Reference proteome</keyword>
<sequence length="404" mass="45951">MNGNREFEKHASDFIRGLKKRENTTKLNIYLGESTKEDIIHWKDDENNDLMHHCILCNSPEAVEFLLSRGYFQEPFEPSVNPYLHFAALLGHRTVLNILLNNRLNDYRPSDLLRYPEDGHNSKFGNSHKVTPLDVAATAGHLDCVHLILNQRIIKANPDYATSGYVTLATIANSPIAVKLLLKNKPDTKDIKEGIKYAVHSANPECLDLLLATKTKTDDIFDRVNMYHILYSYSSAKHFSKSGYAQLPEVTSVLIKHKIPVNAKEPTNTFPIYSLLRNSLCIRDYIHTRYYIECLKLLLKNGADPNFDEVKYEKLRIRKGRKSLVGRQAFSSALHCLLNTVEIYAEYLDSKALATRFVVECADILVQNRANVNQIGRIGDNTSSMMGTVLHQFAKTSVGIRNRR</sequence>
<dbReference type="PANTHER" id="PTHR24198:SF165">
    <property type="entry name" value="ANKYRIN REPEAT-CONTAINING PROTEIN-RELATED"/>
    <property type="match status" value="1"/>
</dbReference>
<organism evidence="3 4">
    <name type="scientific">Tegillarca granosa</name>
    <name type="common">Malaysian cockle</name>
    <name type="synonym">Anadara granosa</name>
    <dbReference type="NCBI Taxonomy" id="220873"/>
    <lineage>
        <taxon>Eukaryota</taxon>
        <taxon>Metazoa</taxon>
        <taxon>Spiralia</taxon>
        <taxon>Lophotrochozoa</taxon>
        <taxon>Mollusca</taxon>
        <taxon>Bivalvia</taxon>
        <taxon>Autobranchia</taxon>
        <taxon>Pteriomorphia</taxon>
        <taxon>Arcoida</taxon>
        <taxon>Arcoidea</taxon>
        <taxon>Arcidae</taxon>
        <taxon>Tegillarca</taxon>
    </lineage>
</organism>
<evidence type="ECO:0000256" key="1">
    <source>
        <dbReference type="ARBA" id="ARBA00022737"/>
    </source>
</evidence>
<dbReference type="PANTHER" id="PTHR24198">
    <property type="entry name" value="ANKYRIN REPEAT AND PROTEIN KINASE DOMAIN-CONTAINING PROTEIN"/>
    <property type="match status" value="1"/>
</dbReference>
<dbReference type="Proteomes" id="UP001217089">
    <property type="component" value="Unassembled WGS sequence"/>
</dbReference>
<dbReference type="EMBL" id="JARBDR010000440">
    <property type="protein sequence ID" value="KAJ8312245.1"/>
    <property type="molecule type" value="Genomic_DNA"/>
</dbReference>
<dbReference type="SUPFAM" id="SSF48403">
    <property type="entry name" value="Ankyrin repeat"/>
    <property type="match status" value="1"/>
</dbReference>
<evidence type="ECO:0008006" key="5">
    <source>
        <dbReference type="Google" id="ProtNLM"/>
    </source>
</evidence>
<dbReference type="Pfam" id="PF00023">
    <property type="entry name" value="Ank"/>
    <property type="match status" value="1"/>
</dbReference>
<name>A0ABQ9F4E9_TEGGR</name>
<reference evidence="3 4" key="1">
    <citation type="submission" date="2022-12" db="EMBL/GenBank/DDBJ databases">
        <title>Chromosome-level genome of Tegillarca granosa.</title>
        <authorList>
            <person name="Kim J."/>
        </authorList>
    </citation>
    <scope>NUCLEOTIDE SEQUENCE [LARGE SCALE GENOMIC DNA]</scope>
    <source>
        <strain evidence="3">Teg-2019</strain>
        <tissue evidence="3">Adductor muscle</tissue>
    </source>
</reference>
<keyword evidence="2" id="KW-0040">ANK repeat</keyword>
<evidence type="ECO:0000256" key="2">
    <source>
        <dbReference type="ARBA" id="ARBA00023043"/>
    </source>
</evidence>
<dbReference type="SMART" id="SM00248">
    <property type="entry name" value="ANK"/>
    <property type="match status" value="5"/>
</dbReference>
<proteinExistence type="predicted"/>
<dbReference type="Gene3D" id="1.25.40.20">
    <property type="entry name" value="Ankyrin repeat-containing domain"/>
    <property type="match status" value="2"/>
</dbReference>
<dbReference type="InterPro" id="IPR002110">
    <property type="entry name" value="Ankyrin_rpt"/>
</dbReference>
<dbReference type="InterPro" id="IPR036770">
    <property type="entry name" value="Ankyrin_rpt-contain_sf"/>
</dbReference>
<protein>
    <recommendedName>
        <fullName evidence="5">Ankyrin repeat protein</fullName>
    </recommendedName>
</protein>
<comment type="caution">
    <text evidence="3">The sequence shown here is derived from an EMBL/GenBank/DDBJ whole genome shotgun (WGS) entry which is preliminary data.</text>
</comment>
<gene>
    <name evidence="3" type="ORF">KUTeg_009618</name>
</gene>
<accession>A0ABQ9F4E9</accession>